<gene>
    <name evidence="1" type="ORF">AMK59_1136</name>
</gene>
<dbReference type="Proteomes" id="UP000051574">
    <property type="component" value="Unassembled WGS sequence"/>
</dbReference>
<accession>A0A0T6BBF8</accession>
<keyword evidence="2" id="KW-1185">Reference proteome</keyword>
<comment type="caution">
    <text evidence="1">The sequence shown here is derived from an EMBL/GenBank/DDBJ whole genome shotgun (WGS) entry which is preliminary data.</text>
</comment>
<reference evidence="1 2" key="1">
    <citation type="submission" date="2015-09" db="EMBL/GenBank/DDBJ databases">
        <title>Draft genome of the scarab beetle Oryctes borbonicus.</title>
        <authorList>
            <person name="Meyer J.M."/>
            <person name="Markov G.V."/>
            <person name="Baskaran P."/>
            <person name="Herrmann M."/>
            <person name="Sommer R.J."/>
            <person name="Roedelsperger C."/>
        </authorList>
    </citation>
    <scope>NUCLEOTIDE SEQUENCE [LARGE SCALE GENOMIC DNA]</scope>
    <source>
        <strain evidence="1">OB123</strain>
        <tissue evidence="1">Whole animal</tissue>
    </source>
</reference>
<feature type="non-terminal residue" evidence="1">
    <location>
        <position position="1"/>
    </location>
</feature>
<dbReference type="AlphaFoldDB" id="A0A0T6BBF8"/>
<evidence type="ECO:0000313" key="1">
    <source>
        <dbReference type="EMBL" id="KRT84649.1"/>
    </source>
</evidence>
<protein>
    <submittedName>
        <fullName evidence="1">Uncharacterized protein</fullName>
    </submittedName>
</protein>
<name>A0A0T6BBF8_9SCAR</name>
<sequence>TKLATMSTKKSFLKETPNLRKVTQKDHHLRECINTILKGGVVQLNMKKVLEILVEDLHFNVRNITTRMKFVISECLCYYIQGWPGWKKYDQICTNERAKVAYIEKFKRYLIFKINYVLRNELLFNQEVVDKKSDSMVCREVQTDAIGKRNKPDAPYNLVISGQPNVLNNIVFIEMDGDIIVKQHAEKPWKPLTAAQFLNYPYVYVLIKLPDIELSRSNLHEFQRYITECGDSVCSPKIDFISYVRKSKQNTKTKVYSIDYIHAYCKQFLEIVQKLKGIYVVKITELEEVFRQFILDIEESNIFSSINETGKTINTMATDTSVCFNIGRKTYIRNKKMVINHENQKEGNAINFCEILIPKMAYTLVKFTPEEDVSTEDTTFKSLNVINDQINNKSPELYKFVEAVNSCVTYHCILCPKIYAGERAYIEILDHYRFLHKSEQSVLCFACRQQFAIPKLAGLRWNHECTEKTARKSTSATSNDEQVMASTTNSAIGITDILSSGKSTISFDDLLKKQGTVAAESVSNAANITTNVPVTSTVINTLPVVNTALIPAGGVFFAIAHTPPALPVRTAPIPIAPKPPP</sequence>
<evidence type="ECO:0000313" key="2">
    <source>
        <dbReference type="Proteomes" id="UP000051574"/>
    </source>
</evidence>
<feature type="non-terminal residue" evidence="1">
    <location>
        <position position="581"/>
    </location>
</feature>
<organism evidence="1 2">
    <name type="scientific">Oryctes borbonicus</name>
    <dbReference type="NCBI Taxonomy" id="1629725"/>
    <lineage>
        <taxon>Eukaryota</taxon>
        <taxon>Metazoa</taxon>
        <taxon>Ecdysozoa</taxon>
        <taxon>Arthropoda</taxon>
        <taxon>Hexapoda</taxon>
        <taxon>Insecta</taxon>
        <taxon>Pterygota</taxon>
        <taxon>Neoptera</taxon>
        <taxon>Endopterygota</taxon>
        <taxon>Coleoptera</taxon>
        <taxon>Polyphaga</taxon>
        <taxon>Scarabaeiformia</taxon>
        <taxon>Scarabaeidae</taxon>
        <taxon>Dynastinae</taxon>
        <taxon>Oryctes</taxon>
    </lineage>
</organism>
<dbReference type="OrthoDB" id="6746426at2759"/>
<dbReference type="EMBL" id="LJIG01002291">
    <property type="protein sequence ID" value="KRT84649.1"/>
    <property type="molecule type" value="Genomic_DNA"/>
</dbReference>
<proteinExistence type="predicted"/>